<dbReference type="AlphaFoldDB" id="K0R5J5"/>
<accession>K0R5J5</accession>
<name>K0R5J5_THAOC</name>
<dbReference type="Proteomes" id="UP000266841">
    <property type="component" value="Unassembled WGS sequence"/>
</dbReference>
<evidence type="ECO:0000256" key="1">
    <source>
        <dbReference type="SAM" id="MobiDB-lite"/>
    </source>
</evidence>
<feature type="region of interest" description="Disordered" evidence="1">
    <location>
        <begin position="134"/>
        <end position="178"/>
    </location>
</feature>
<evidence type="ECO:0000313" key="3">
    <source>
        <dbReference type="Proteomes" id="UP000266841"/>
    </source>
</evidence>
<keyword evidence="3" id="KW-1185">Reference proteome</keyword>
<reference evidence="2 3" key="1">
    <citation type="journal article" date="2012" name="Genome Biol.">
        <title>Genome and low-iron response of an oceanic diatom adapted to chronic iron limitation.</title>
        <authorList>
            <person name="Lommer M."/>
            <person name="Specht M."/>
            <person name="Roy A.S."/>
            <person name="Kraemer L."/>
            <person name="Andreson R."/>
            <person name="Gutowska M.A."/>
            <person name="Wolf J."/>
            <person name="Bergner S.V."/>
            <person name="Schilhabel M.B."/>
            <person name="Klostermeier U.C."/>
            <person name="Beiko R.G."/>
            <person name="Rosenstiel P."/>
            <person name="Hippler M."/>
            <person name="Laroche J."/>
        </authorList>
    </citation>
    <scope>NUCLEOTIDE SEQUENCE [LARGE SCALE GENOMIC DNA]</scope>
    <source>
        <strain evidence="2 3">CCMP1005</strain>
    </source>
</reference>
<dbReference type="EMBL" id="AGNL01046380">
    <property type="protein sequence ID" value="EJK48015.1"/>
    <property type="molecule type" value="Genomic_DNA"/>
</dbReference>
<proteinExistence type="predicted"/>
<comment type="caution">
    <text evidence="2">The sequence shown here is derived from an EMBL/GenBank/DDBJ whole genome shotgun (WGS) entry which is preliminary data.</text>
</comment>
<organism evidence="2 3">
    <name type="scientific">Thalassiosira oceanica</name>
    <name type="common">Marine diatom</name>
    <dbReference type="NCBI Taxonomy" id="159749"/>
    <lineage>
        <taxon>Eukaryota</taxon>
        <taxon>Sar</taxon>
        <taxon>Stramenopiles</taxon>
        <taxon>Ochrophyta</taxon>
        <taxon>Bacillariophyta</taxon>
        <taxon>Coscinodiscophyceae</taxon>
        <taxon>Thalassiosirophycidae</taxon>
        <taxon>Thalassiosirales</taxon>
        <taxon>Thalassiosiraceae</taxon>
        <taxon>Thalassiosira</taxon>
    </lineage>
</organism>
<evidence type="ECO:0000313" key="2">
    <source>
        <dbReference type="EMBL" id="EJK48015.1"/>
    </source>
</evidence>
<protein>
    <submittedName>
        <fullName evidence="2">Uncharacterized protein</fullName>
    </submittedName>
</protein>
<sequence>MRATHLSRALSGAKHGDRLADYQRMCFCNIGNNMPLPVPNDSTTTTILLLPICLPAQHISSEKGGELCRLRCKRTEDDRGQSRRAWACGSVVEARDGGTETAWTAPARHWCRRFLQAGLLVRYRKSVRSICAGNGLPSSTSRPPRRPSRLDRGKLSSRLGQRNRGSRSTASTGAFSLGSRARRRDPRFHLGWANGGLEARRLCCGIAAAPEAMPRIGSAFCFETFGC</sequence>
<gene>
    <name evidence="2" type="ORF">THAOC_33228</name>
</gene>